<dbReference type="SUPFAM" id="SSF56601">
    <property type="entry name" value="beta-lactamase/transpeptidase-like"/>
    <property type="match status" value="1"/>
</dbReference>
<sequence length="305" mass="32387">MGSRMDRSDRRFRRALALLGCSLLLAVPTSGCGEPGGRTAHEESGQWWVSRSGYPDSPARARQAPNPALRTAVRQADDYADRLSGSTVAVAVLDRGSGAVVGGEHADDEFTTASVSKLFVALDVVERRREGLPVSSSDVELIRRALALSDDGAMNELWDRFDGAGAISRVAVRYGLTRTLPPEVPGRWGDTRTSARDVAAVLARLPALPAAERALVLGPLDEAPRTAAEGFDQQYGLKAGARRAAVKAGWMCCADGRRSVHSAGLIGPDRRYAVAVLSTQPSSKSYSQASEVVTEAAAPLLRHLG</sequence>
<evidence type="ECO:0000313" key="4">
    <source>
        <dbReference type="Proteomes" id="UP001500483"/>
    </source>
</evidence>
<comment type="caution">
    <text evidence="3">The sequence shown here is derived from an EMBL/GenBank/DDBJ whole genome shotgun (WGS) entry which is preliminary data.</text>
</comment>
<name>A0ABP6RUU6_9PSEU</name>
<dbReference type="Pfam" id="PF13354">
    <property type="entry name" value="Beta-lactamase2"/>
    <property type="match status" value="1"/>
</dbReference>
<evidence type="ECO:0000313" key="3">
    <source>
        <dbReference type="EMBL" id="GAA3361244.1"/>
    </source>
</evidence>
<dbReference type="EMBL" id="BAAAYK010000038">
    <property type="protein sequence ID" value="GAA3361244.1"/>
    <property type="molecule type" value="Genomic_DNA"/>
</dbReference>
<dbReference type="PANTHER" id="PTHR35333">
    <property type="entry name" value="BETA-LACTAMASE"/>
    <property type="match status" value="1"/>
</dbReference>
<feature type="chain" id="PRO_5045436266" description="Beta-lactamase class A catalytic domain-containing protein" evidence="1">
    <location>
        <begin position="34"/>
        <end position="305"/>
    </location>
</feature>
<evidence type="ECO:0000259" key="2">
    <source>
        <dbReference type="Pfam" id="PF13354"/>
    </source>
</evidence>
<dbReference type="InterPro" id="IPR000871">
    <property type="entry name" value="Beta-lactam_class-A"/>
</dbReference>
<dbReference type="Proteomes" id="UP001500483">
    <property type="component" value="Unassembled WGS sequence"/>
</dbReference>
<reference evidence="4" key="1">
    <citation type="journal article" date="2019" name="Int. J. Syst. Evol. Microbiol.">
        <title>The Global Catalogue of Microorganisms (GCM) 10K type strain sequencing project: providing services to taxonomists for standard genome sequencing and annotation.</title>
        <authorList>
            <consortium name="The Broad Institute Genomics Platform"/>
            <consortium name="The Broad Institute Genome Sequencing Center for Infectious Disease"/>
            <person name="Wu L."/>
            <person name="Ma J."/>
        </authorList>
    </citation>
    <scope>NUCLEOTIDE SEQUENCE [LARGE SCALE GENOMIC DNA]</scope>
    <source>
        <strain evidence="4">JCM 9687</strain>
    </source>
</reference>
<keyword evidence="4" id="KW-1185">Reference proteome</keyword>
<keyword evidence="1" id="KW-0732">Signal</keyword>
<dbReference type="Gene3D" id="3.40.710.10">
    <property type="entry name" value="DD-peptidase/beta-lactamase superfamily"/>
    <property type="match status" value="1"/>
</dbReference>
<feature type="domain" description="Beta-lactamase class A catalytic" evidence="2">
    <location>
        <begin position="140"/>
        <end position="277"/>
    </location>
</feature>
<protein>
    <recommendedName>
        <fullName evidence="2">Beta-lactamase class A catalytic domain-containing protein</fullName>
    </recommendedName>
</protein>
<dbReference type="PANTHER" id="PTHR35333:SF3">
    <property type="entry name" value="BETA-LACTAMASE-TYPE TRANSPEPTIDASE FOLD CONTAINING PROTEIN"/>
    <property type="match status" value="1"/>
</dbReference>
<proteinExistence type="predicted"/>
<gene>
    <name evidence="3" type="ORF">GCM10020366_44440</name>
</gene>
<evidence type="ECO:0000256" key="1">
    <source>
        <dbReference type="SAM" id="SignalP"/>
    </source>
</evidence>
<organism evidence="3 4">
    <name type="scientific">Saccharopolyspora gregorii</name>
    <dbReference type="NCBI Taxonomy" id="33914"/>
    <lineage>
        <taxon>Bacteria</taxon>
        <taxon>Bacillati</taxon>
        <taxon>Actinomycetota</taxon>
        <taxon>Actinomycetes</taxon>
        <taxon>Pseudonocardiales</taxon>
        <taxon>Pseudonocardiaceae</taxon>
        <taxon>Saccharopolyspora</taxon>
    </lineage>
</organism>
<dbReference type="InterPro" id="IPR012338">
    <property type="entry name" value="Beta-lactam/transpept-like"/>
</dbReference>
<dbReference type="InterPro" id="IPR045155">
    <property type="entry name" value="Beta-lactam_cat"/>
</dbReference>
<feature type="signal peptide" evidence="1">
    <location>
        <begin position="1"/>
        <end position="33"/>
    </location>
</feature>
<accession>A0ABP6RUU6</accession>